<dbReference type="Proteomes" id="UP000030651">
    <property type="component" value="Unassembled WGS sequence"/>
</dbReference>
<evidence type="ECO:0000256" key="1">
    <source>
        <dbReference type="ARBA" id="ARBA00007447"/>
    </source>
</evidence>
<dbReference type="Gene3D" id="2.40.70.10">
    <property type="entry name" value="Acid Proteases"/>
    <property type="match status" value="2"/>
</dbReference>
<dbReference type="EMBL" id="KI912118">
    <property type="protein sequence ID" value="ETS75740.1"/>
    <property type="molecule type" value="Genomic_DNA"/>
</dbReference>
<dbReference type="InterPro" id="IPR001461">
    <property type="entry name" value="Aspartic_peptidase_A1"/>
</dbReference>
<evidence type="ECO:0000256" key="3">
    <source>
        <dbReference type="ARBA" id="ARBA00022729"/>
    </source>
</evidence>
<dbReference type="PRINTS" id="PR00792">
    <property type="entry name" value="PEPSIN"/>
</dbReference>
<dbReference type="OrthoDB" id="771136at2759"/>
<dbReference type="GO" id="GO:0006508">
    <property type="term" value="P:proteolysis"/>
    <property type="evidence" value="ECO:0007669"/>
    <property type="project" value="UniProtKB-KW"/>
</dbReference>
<dbReference type="PANTHER" id="PTHR47966">
    <property type="entry name" value="BETA-SITE APP-CLEAVING ENZYME, ISOFORM A-RELATED"/>
    <property type="match status" value="1"/>
</dbReference>
<feature type="signal peptide" evidence="8">
    <location>
        <begin position="1"/>
        <end position="18"/>
    </location>
</feature>
<organism evidence="10 11">
    <name type="scientific">Pestalotiopsis fici (strain W106-1 / CGMCC3.15140)</name>
    <dbReference type="NCBI Taxonomy" id="1229662"/>
    <lineage>
        <taxon>Eukaryota</taxon>
        <taxon>Fungi</taxon>
        <taxon>Dikarya</taxon>
        <taxon>Ascomycota</taxon>
        <taxon>Pezizomycotina</taxon>
        <taxon>Sordariomycetes</taxon>
        <taxon>Xylariomycetidae</taxon>
        <taxon>Amphisphaeriales</taxon>
        <taxon>Sporocadaceae</taxon>
        <taxon>Pestalotiopsis</taxon>
    </lineage>
</organism>
<dbReference type="InterPro" id="IPR033121">
    <property type="entry name" value="PEPTIDASE_A1"/>
</dbReference>
<dbReference type="eggNOG" id="KOG1339">
    <property type="taxonomic scope" value="Eukaryota"/>
</dbReference>
<evidence type="ECO:0000256" key="6">
    <source>
        <dbReference type="PIRSR" id="PIRSR601461-1"/>
    </source>
</evidence>
<gene>
    <name evidence="10" type="ORF">PFICI_12684</name>
</gene>
<keyword evidence="2" id="KW-0645">Protease</keyword>
<keyword evidence="11" id="KW-1185">Reference proteome</keyword>
<dbReference type="PROSITE" id="PS51767">
    <property type="entry name" value="PEPTIDASE_A1"/>
    <property type="match status" value="1"/>
</dbReference>
<dbReference type="KEGG" id="pfy:PFICI_12684"/>
<evidence type="ECO:0000313" key="10">
    <source>
        <dbReference type="EMBL" id="ETS75740.1"/>
    </source>
</evidence>
<feature type="chain" id="PRO_5004835234" description="Peptidase A1 domain-containing protein" evidence="8">
    <location>
        <begin position="19"/>
        <end position="489"/>
    </location>
</feature>
<dbReference type="InterPro" id="IPR033876">
    <property type="entry name" value="SAP-like"/>
</dbReference>
<dbReference type="PANTHER" id="PTHR47966:SF65">
    <property type="entry name" value="ASPARTIC-TYPE ENDOPEPTIDASE"/>
    <property type="match status" value="1"/>
</dbReference>
<comment type="similarity">
    <text evidence="1">Belongs to the peptidase A1 family.</text>
</comment>
<name>W3WPD3_PESFW</name>
<proteinExistence type="inferred from homology"/>
<protein>
    <recommendedName>
        <fullName evidence="9">Peptidase A1 domain-containing protein</fullName>
    </recommendedName>
</protein>
<dbReference type="OMA" id="CEAVGFY"/>
<feature type="active site" evidence="6">
    <location>
        <position position="290"/>
    </location>
</feature>
<dbReference type="HOGENOM" id="CLU_013253_9_4_1"/>
<dbReference type="SUPFAM" id="SSF50630">
    <property type="entry name" value="Acid proteases"/>
    <property type="match status" value="1"/>
</dbReference>
<evidence type="ECO:0000256" key="2">
    <source>
        <dbReference type="ARBA" id="ARBA00022670"/>
    </source>
</evidence>
<evidence type="ECO:0000259" key="9">
    <source>
        <dbReference type="PROSITE" id="PS51767"/>
    </source>
</evidence>
<accession>W3WPD3</accession>
<evidence type="ECO:0000256" key="7">
    <source>
        <dbReference type="SAM" id="MobiDB-lite"/>
    </source>
</evidence>
<evidence type="ECO:0000256" key="8">
    <source>
        <dbReference type="SAM" id="SignalP"/>
    </source>
</evidence>
<dbReference type="InParanoid" id="W3WPD3"/>
<keyword evidence="4" id="KW-0064">Aspartyl protease</keyword>
<evidence type="ECO:0000256" key="4">
    <source>
        <dbReference type="ARBA" id="ARBA00022750"/>
    </source>
</evidence>
<keyword evidence="3 8" id="KW-0732">Signal</keyword>
<dbReference type="GeneID" id="19277697"/>
<feature type="active site" evidence="6">
    <location>
        <position position="94"/>
    </location>
</feature>
<dbReference type="GO" id="GO:0004190">
    <property type="term" value="F:aspartic-type endopeptidase activity"/>
    <property type="evidence" value="ECO:0007669"/>
    <property type="project" value="UniProtKB-KW"/>
</dbReference>
<feature type="domain" description="Peptidase A1" evidence="9">
    <location>
        <begin position="76"/>
        <end position="397"/>
    </location>
</feature>
<dbReference type="Pfam" id="PF00026">
    <property type="entry name" value="Asp"/>
    <property type="match status" value="1"/>
</dbReference>
<feature type="region of interest" description="Disordered" evidence="7">
    <location>
        <begin position="433"/>
        <end position="458"/>
    </location>
</feature>
<keyword evidence="5" id="KW-0378">Hydrolase</keyword>
<evidence type="ECO:0000313" key="11">
    <source>
        <dbReference type="Proteomes" id="UP000030651"/>
    </source>
</evidence>
<dbReference type="AlphaFoldDB" id="W3WPD3"/>
<reference evidence="11" key="1">
    <citation type="journal article" date="2015" name="BMC Genomics">
        <title>Genomic and transcriptomic analysis of the endophytic fungus Pestalotiopsis fici reveals its lifestyle and high potential for synthesis of natural products.</title>
        <authorList>
            <person name="Wang X."/>
            <person name="Zhang X."/>
            <person name="Liu L."/>
            <person name="Xiang M."/>
            <person name="Wang W."/>
            <person name="Sun X."/>
            <person name="Che Y."/>
            <person name="Guo L."/>
            <person name="Liu G."/>
            <person name="Guo L."/>
            <person name="Wang C."/>
            <person name="Yin W.B."/>
            <person name="Stadler M."/>
            <person name="Zhang X."/>
            <person name="Liu X."/>
        </authorList>
    </citation>
    <scope>NUCLEOTIDE SEQUENCE [LARGE SCALE GENOMIC DNA]</scope>
    <source>
        <strain evidence="11">W106-1 / CGMCC3.15140</strain>
    </source>
</reference>
<evidence type="ECO:0000256" key="5">
    <source>
        <dbReference type="ARBA" id="ARBA00022801"/>
    </source>
</evidence>
<dbReference type="RefSeq" id="XP_007839456.1">
    <property type="nucleotide sequence ID" value="XM_007841265.1"/>
</dbReference>
<sequence>MASQIAVLTLALAASCFAAEGLPQDDGPIAGGRYATFPVIHSTNTDHFGDVWAKRDVWSKRGIQTLPLANRSDVAYYAQLNIGNPGQPNYVQLDTGSFELWVNPDCTNLDATSDQRFCRAVGSYDPYSSSSASISSTTKTLRYGIGSASIQYVKDDIGFAGSDITLKNVQFGAATATVDEFSGILGIGHGINVTTTYNNFIDELQLQGVTDTKAFSLALGSKSEQEGVIIFGGIDTGKFAGPLVSQPIIPADQSPDGVPRYWIDMNYMSLTPPSGNEKKYDNSTMAVFLDSGATLTLLPQALADAVASDFGASGTDSNGFYEVDCSLNDLNGSINFAFPGVTIQVSYKEIIRELQTSFGTMCYLGITPNDDFVLLGDSMLRSAYAVFDQTGNAIHLAQYVNCGTTEVEITASTNISSLTGDCNLSDSNSANSATGTASSGSTATATGSGGSSASSTGASNAGGKTFGSPLTLLALWVGTVASLGLAGIV</sequence>
<dbReference type="CDD" id="cd05474">
    <property type="entry name" value="SAP_like"/>
    <property type="match status" value="1"/>
</dbReference>
<dbReference type="InterPro" id="IPR021109">
    <property type="entry name" value="Peptidase_aspartic_dom_sf"/>
</dbReference>